<dbReference type="AlphaFoldDB" id="A0A7W3R754"/>
<dbReference type="SUPFAM" id="SSF55826">
    <property type="entry name" value="YbaK/ProRS associated domain"/>
    <property type="match status" value="1"/>
</dbReference>
<accession>A0A7W3R754</accession>
<dbReference type="InterPro" id="IPR036754">
    <property type="entry name" value="YbaK/aa-tRNA-synt-asso_dom_sf"/>
</dbReference>
<dbReference type="Proteomes" id="UP000539313">
    <property type="component" value="Unassembled WGS sequence"/>
</dbReference>
<protein>
    <submittedName>
        <fullName evidence="1">Prolyl-tRNA editing enzyme YbaK/EbsC (Cys-tRNA(Pro) deacylase)</fullName>
    </submittedName>
</protein>
<proteinExistence type="predicted"/>
<evidence type="ECO:0000313" key="2">
    <source>
        <dbReference type="Proteomes" id="UP000539313"/>
    </source>
</evidence>
<sequence>MKDALAIHRALLEREIAHEIMRLRHPVSRADDLPHALGLAPGRCLAVRMFGCAGAATGERFLAAVITLAGGTPPLERIRRAVGARLVRPARPDLVNSITDYAADLVCPLLLPDTVPVLADQDALGHLPDEEIVYTATGEGWTALAVRLADVYALSRAKPMGQPREPLGMSASVRAG</sequence>
<comment type="caution">
    <text evidence="1">The sequence shown here is derived from an EMBL/GenBank/DDBJ whole genome shotgun (WGS) entry which is preliminary data.</text>
</comment>
<keyword evidence="2" id="KW-1185">Reference proteome</keyword>
<organism evidence="1 2">
    <name type="scientific">Thermomonospora cellulosilytica</name>
    <dbReference type="NCBI Taxonomy" id="1411118"/>
    <lineage>
        <taxon>Bacteria</taxon>
        <taxon>Bacillati</taxon>
        <taxon>Actinomycetota</taxon>
        <taxon>Actinomycetes</taxon>
        <taxon>Streptosporangiales</taxon>
        <taxon>Thermomonosporaceae</taxon>
        <taxon>Thermomonospora</taxon>
    </lineage>
</organism>
<dbReference type="RefSeq" id="WP_182704259.1">
    <property type="nucleotide sequence ID" value="NZ_JACJII010000001.1"/>
</dbReference>
<name>A0A7W3R754_9ACTN</name>
<reference evidence="1 2" key="1">
    <citation type="submission" date="2020-08" db="EMBL/GenBank/DDBJ databases">
        <title>Sequencing the genomes of 1000 actinobacteria strains.</title>
        <authorList>
            <person name="Klenk H.-P."/>
        </authorList>
    </citation>
    <scope>NUCLEOTIDE SEQUENCE [LARGE SCALE GENOMIC DNA]</scope>
    <source>
        <strain evidence="1 2">DSM 45823</strain>
    </source>
</reference>
<dbReference type="Gene3D" id="3.90.960.10">
    <property type="entry name" value="YbaK/aminoacyl-tRNA synthetase-associated domain"/>
    <property type="match status" value="1"/>
</dbReference>
<gene>
    <name evidence="1" type="ORF">HNR21_001011</name>
</gene>
<dbReference type="EMBL" id="JACJII010000001">
    <property type="protein sequence ID" value="MBA9002129.1"/>
    <property type="molecule type" value="Genomic_DNA"/>
</dbReference>
<dbReference type="GO" id="GO:0002161">
    <property type="term" value="F:aminoacyl-tRNA deacylase activity"/>
    <property type="evidence" value="ECO:0007669"/>
    <property type="project" value="InterPro"/>
</dbReference>
<evidence type="ECO:0000313" key="1">
    <source>
        <dbReference type="EMBL" id="MBA9002129.1"/>
    </source>
</evidence>